<dbReference type="EMBL" id="BJZT01000037">
    <property type="protein sequence ID" value="GEP00969.1"/>
    <property type="molecule type" value="Genomic_DNA"/>
</dbReference>
<protein>
    <submittedName>
        <fullName evidence="1">Protein-tyrosine-phosphatase</fullName>
    </submittedName>
</protein>
<evidence type="ECO:0000313" key="1">
    <source>
        <dbReference type="EMBL" id="GEP00969.1"/>
    </source>
</evidence>
<keyword evidence="2" id="KW-1185">Reference proteome</keyword>
<dbReference type="InterPro" id="IPR016919">
    <property type="entry name" value="UCP029416_PTP"/>
</dbReference>
<comment type="caution">
    <text evidence="1">The sequence shown here is derived from an EMBL/GenBank/DDBJ whole genome shotgun (WGS) entry which is preliminary data.</text>
</comment>
<dbReference type="Gene3D" id="3.40.50.2300">
    <property type="match status" value="1"/>
</dbReference>
<name>A0A512ITK5_9HYPH</name>
<dbReference type="AlphaFoldDB" id="A0A512ITK5"/>
<sequence length="102" mass="11195">MLSAVGPGSGARPQSSFSQWERLEVASAGVSADADEPVTAEHLEWADIVFVMERSHRRKLQQRFGTALKNARLTCLGIPDNFALTEPGLVRLLEAKVTPHLR</sequence>
<dbReference type="SUPFAM" id="SSF52788">
    <property type="entry name" value="Phosphotyrosine protein phosphatases I"/>
    <property type="match status" value="1"/>
</dbReference>
<evidence type="ECO:0000313" key="2">
    <source>
        <dbReference type="Proteomes" id="UP000321258"/>
    </source>
</evidence>
<accession>A0A512ITK5</accession>
<reference evidence="1 2" key="1">
    <citation type="submission" date="2019-07" db="EMBL/GenBank/DDBJ databases">
        <title>Whole genome shotgun sequence of Methylobacterium haplocladii NBRC 107714.</title>
        <authorList>
            <person name="Hosoyama A."/>
            <person name="Uohara A."/>
            <person name="Ohji S."/>
            <person name="Ichikawa N."/>
        </authorList>
    </citation>
    <scope>NUCLEOTIDE SEQUENCE [LARGE SCALE GENOMIC DNA]</scope>
    <source>
        <strain evidence="1 2">NBRC 107714</strain>
    </source>
</reference>
<gene>
    <name evidence="1" type="ORF">MHA02_33560</name>
</gene>
<dbReference type="Proteomes" id="UP000321258">
    <property type="component" value="Unassembled WGS sequence"/>
</dbReference>
<proteinExistence type="predicted"/>
<organism evidence="1 2">
    <name type="scientific">Methylobacterium haplocladii</name>
    <dbReference type="NCBI Taxonomy" id="1176176"/>
    <lineage>
        <taxon>Bacteria</taxon>
        <taxon>Pseudomonadati</taxon>
        <taxon>Pseudomonadota</taxon>
        <taxon>Alphaproteobacteria</taxon>
        <taxon>Hyphomicrobiales</taxon>
        <taxon>Methylobacteriaceae</taxon>
        <taxon>Methylobacterium</taxon>
    </lineage>
</organism>
<dbReference type="InterPro" id="IPR036196">
    <property type="entry name" value="Ptyr_pPase_sf"/>
</dbReference>
<dbReference type="PIRSF" id="PIRSF029416">
    <property type="entry name" value="UCP029416_PTP"/>
    <property type="match status" value="1"/>
</dbReference>